<evidence type="ECO:0000313" key="2">
    <source>
        <dbReference type="Proteomes" id="UP000061457"/>
    </source>
</evidence>
<dbReference type="Proteomes" id="UP000061457">
    <property type="component" value="Chromosome I"/>
</dbReference>
<keyword evidence="1" id="KW-0413">Isomerase</keyword>
<dbReference type="SUPFAM" id="SSF55331">
    <property type="entry name" value="Tautomerase/MIF"/>
    <property type="match status" value="1"/>
</dbReference>
<dbReference type="AlphaFoldDB" id="A0A0S2K1F9"/>
<dbReference type="KEGG" id="pphe:PP2015_1456"/>
<dbReference type="PANTHER" id="PTHR37950">
    <property type="entry name" value="4-HYDROXYPHENYLACETATE CATABOLISM PROTEIN"/>
    <property type="match status" value="1"/>
</dbReference>
<protein>
    <submittedName>
        <fullName evidence="1">5-carboxymethyl-2-hydroxymuconate isomerase</fullName>
    </submittedName>
</protein>
<dbReference type="InterPro" id="IPR004220">
    <property type="entry name" value="5-COMe_2-OHmuconate_Isoase"/>
</dbReference>
<dbReference type="Gene3D" id="3.30.429.10">
    <property type="entry name" value="Macrophage Migration Inhibitory Factor"/>
    <property type="match status" value="1"/>
</dbReference>
<name>A0A0S2K1F9_9GAMM</name>
<dbReference type="InterPro" id="IPR014347">
    <property type="entry name" value="Tautomerase/MIF_sf"/>
</dbReference>
<dbReference type="Pfam" id="PF02962">
    <property type="entry name" value="CHMI"/>
    <property type="match status" value="1"/>
</dbReference>
<proteinExistence type="predicted"/>
<dbReference type="GO" id="GO:0008704">
    <property type="term" value="F:5-carboxymethyl-2-hydroxymuconate delta-isomerase activity"/>
    <property type="evidence" value="ECO:0007669"/>
    <property type="project" value="InterPro"/>
</dbReference>
<dbReference type="STRING" id="161398.PP2015_1456"/>
<dbReference type="CDD" id="cd00580">
    <property type="entry name" value="CHMI"/>
    <property type="match status" value="1"/>
</dbReference>
<accession>A0A0S2K1F9</accession>
<dbReference type="PATRIC" id="fig|161398.10.peg.1480"/>
<reference evidence="2" key="1">
    <citation type="submission" date="2015-11" db="EMBL/GenBank/DDBJ databases">
        <authorList>
            <person name="Kim K.M."/>
        </authorList>
    </citation>
    <scope>NUCLEOTIDE SEQUENCE [LARGE SCALE GENOMIC DNA]</scope>
    <source>
        <strain evidence="2">KCTC 12086</strain>
    </source>
</reference>
<dbReference type="PANTHER" id="PTHR37950:SF1">
    <property type="entry name" value="4-HYDROXYPHENYLACETATE CATABOLISM PROTEIN"/>
    <property type="match status" value="1"/>
</dbReference>
<organism evidence="1 2">
    <name type="scientific">Pseudoalteromonas phenolica</name>
    <dbReference type="NCBI Taxonomy" id="161398"/>
    <lineage>
        <taxon>Bacteria</taxon>
        <taxon>Pseudomonadati</taxon>
        <taxon>Pseudomonadota</taxon>
        <taxon>Gammaproteobacteria</taxon>
        <taxon>Alteromonadales</taxon>
        <taxon>Pseudoalteromonadaceae</taxon>
        <taxon>Pseudoalteromonas</taxon>
    </lineage>
</organism>
<evidence type="ECO:0000313" key="1">
    <source>
        <dbReference type="EMBL" id="ALO41960.1"/>
    </source>
</evidence>
<sequence length="114" mass="12892">MPHFILDCSDSILDNYTEEDLMASLHHAANSSGLFIESEIKVRINPYQKYLVGNKSAGFIHVFAHIMQGRSIEQKAMLSKIIVSKLAELFPNIENIAMNVSDFEKATYCNLEKL</sequence>
<dbReference type="OrthoDB" id="9778595at2"/>
<dbReference type="EMBL" id="CP013187">
    <property type="protein sequence ID" value="ALO41960.1"/>
    <property type="molecule type" value="Genomic_DNA"/>
</dbReference>
<keyword evidence="2" id="KW-1185">Reference proteome</keyword>
<dbReference type="RefSeq" id="WP_058029650.1">
    <property type="nucleotide sequence ID" value="NZ_CP013187.1"/>
</dbReference>
<gene>
    <name evidence="1" type="ORF">PP2015_1456</name>
</gene>